<evidence type="ECO:0000313" key="2">
    <source>
        <dbReference type="Proteomes" id="UP000248961"/>
    </source>
</evidence>
<reference evidence="1 2" key="1">
    <citation type="submission" date="2018-02" db="EMBL/GenBank/DDBJ databases">
        <title>The genomes of Aspergillus section Nigri reveals drivers in fungal speciation.</title>
        <authorList>
            <consortium name="DOE Joint Genome Institute"/>
            <person name="Vesth T.C."/>
            <person name="Nybo J."/>
            <person name="Theobald S."/>
            <person name="Brandl J."/>
            <person name="Frisvad J.C."/>
            <person name="Nielsen K.F."/>
            <person name="Lyhne E.K."/>
            <person name="Kogle M.E."/>
            <person name="Kuo A."/>
            <person name="Riley R."/>
            <person name="Clum A."/>
            <person name="Nolan M."/>
            <person name="Lipzen A."/>
            <person name="Salamov A."/>
            <person name="Henrissat B."/>
            <person name="Wiebenga A."/>
            <person name="De vries R.P."/>
            <person name="Grigoriev I.V."/>
            <person name="Mortensen U.H."/>
            <person name="Andersen M.R."/>
            <person name="Baker S.E."/>
        </authorList>
    </citation>
    <scope>NUCLEOTIDE SEQUENCE [LARGE SCALE GENOMIC DNA]</scope>
    <source>
        <strain evidence="1 2">CBS 101889</strain>
    </source>
</reference>
<organism evidence="1 2">
    <name type="scientific">Aspergillus homomorphus (strain CBS 101889)</name>
    <dbReference type="NCBI Taxonomy" id="1450537"/>
    <lineage>
        <taxon>Eukaryota</taxon>
        <taxon>Fungi</taxon>
        <taxon>Dikarya</taxon>
        <taxon>Ascomycota</taxon>
        <taxon>Pezizomycotina</taxon>
        <taxon>Eurotiomycetes</taxon>
        <taxon>Eurotiomycetidae</taxon>
        <taxon>Eurotiales</taxon>
        <taxon>Aspergillaceae</taxon>
        <taxon>Aspergillus</taxon>
        <taxon>Aspergillus subgen. Circumdati</taxon>
    </lineage>
</organism>
<keyword evidence="2" id="KW-1185">Reference proteome</keyword>
<gene>
    <name evidence="1" type="ORF">BO97DRAFT_163615</name>
</gene>
<protein>
    <submittedName>
        <fullName evidence="1">Uncharacterized protein</fullName>
    </submittedName>
</protein>
<dbReference type="Proteomes" id="UP000248961">
    <property type="component" value="Unassembled WGS sequence"/>
</dbReference>
<dbReference type="VEuPathDB" id="FungiDB:BO97DRAFT_163615"/>
<accession>A0A395HS45</accession>
<dbReference type="AlphaFoldDB" id="A0A395HS45"/>
<dbReference type="RefSeq" id="XP_025548832.1">
    <property type="nucleotide sequence ID" value="XM_025690240.1"/>
</dbReference>
<dbReference type="EMBL" id="KZ824302">
    <property type="protein sequence ID" value="RAL09678.1"/>
    <property type="molecule type" value="Genomic_DNA"/>
</dbReference>
<sequence>MLVTTPPPQMLLQCEQTHLFILASTDGESFRRTNPAFSTLASHQIFNPGTATRPAVVLFNVLSYYSISPAGIICRLQGLPSFIVTVLHGCDKRAGLMHTTISSHKFGIAAFRFIRSQKGNSTRVRISHGSTKVFIG</sequence>
<evidence type="ECO:0000313" key="1">
    <source>
        <dbReference type="EMBL" id="RAL09678.1"/>
    </source>
</evidence>
<dbReference type="GeneID" id="37194529"/>
<proteinExistence type="predicted"/>
<name>A0A395HS45_ASPHC</name>